<evidence type="ECO:0000313" key="3">
    <source>
        <dbReference type="Proteomes" id="UP000036681"/>
    </source>
</evidence>
<keyword evidence="1" id="KW-0472">Membrane</keyword>
<organism evidence="3 4">
    <name type="scientific">Ascaris lumbricoides</name>
    <name type="common">Giant roundworm</name>
    <dbReference type="NCBI Taxonomy" id="6252"/>
    <lineage>
        <taxon>Eukaryota</taxon>
        <taxon>Metazoa</taxon>
        <taxon>Ecdysozoa</taxon>
        <taxon>Nematoda</taxon>
        <taxon>Chromadorea</taxon>
        <taxon>Rhabditida</taxon>
        <taxon>Spirurina</taxon>
        <taxon>Ascaridomorpha</taxon>
        <taxon>Ascaridoidea</taxon>
        <taxon>Ascarididae</taxon>
        <taxon>Ascaris</taxon>
    </lineage>
</organism>
<feature type="transmembrane region" description="Helical" evidence="1">
    <location>
        <begin position="219"/>
        <end position="235"/>
    </location>
</feature>
<feature type="domain" description="Acyltransferase 3" evidence="2">
    <location>
        <begin position="216"/>
        <end position="315"/>
    </location>
</feature>
<reference evidence="4" key="1">
    <citation type="submission" date="2023-03" db="UniProtKB">
        <authorList>
            <consortium name="WormBaseParasite"/>
        </authorList>
    </citation>
    <scope>IDENTIFICATION</scope>
</reference>
<evidence type="ECO:0000259" key="2">
    <source>
        <dbReference type="Pfam" id="PF01757"/>
    </source>
</evidence>
<dbReference type="PANTHER" id="PTHR23028">
    <property type="entry name" value="ACETYLTRANSFERASE"/>
    <property type="match status" value="1"/>
</dbReference>
<dbReference type="Pfam" id="PF01757">
    <property type="entry name" value="Acyl_transf_3"/>
    <property type="match status" value="1"/>
</dbReference>
<dbReference type="WBParaSite" id="ALUE_0001820301-mRNA-1">
    <property type="protein sequence ID" value="ALUE_0001820301-mRNA-1"/>
    <property type="gene ID" value="ALUE_0001820301"/>
</dbReference>
<dbReference type="AlphaFoldDB" id="A0A9J2Q7I2"/>
<dbReference type="InterPro" id="IPR002656">
    <property type="entry name" value="Acyl_transf_3_dom"/>
</dbReference>
<dbReference type="GO" id="GO:0016747">
    <property type="term" value="F:acyltransferase activity, transferring groups other than amino-acyl groups"/>
    <property type="evidence" value="ECO:0007669"/>
    <property type="project" value="InterPro"/>
</dbReference>
<dbReference type="PANTHER" id="PTHR23028:SF53">
    <property type="entry name" value="ACYL_TRANSF_3 DOMAIN-CONTAINING PROTEIN"/>
    <property type="match status" value="1"/>
</dbReference>
<evidence type="ECO:0000313" key="4">
    <source>
        <dbReference type="WBParaSite" id="ALUE_0001820301-mRNA-1"/>
    </source>
</evidence>
<accession>A0A9J2Q7I2</accession>
<name>A0A9J2Q7I2_ASCLU</name>
<dbReference type="GO" id="GO:0000271">
    <property type="term" value="P:polysaccharide biosynthetic process"/>
    <property type="evidence" value="ECO:0007669"/>
    <property type="project" value="TreeGrafter"/>
</dbReference>
<keyword evidence="1" id="KW-1133">Transmembrane helix</keyword>
<keyword evidence="3" id="KW-1185">Reference proteome</keyword>
<proteinExistence type="predicted"/>
<evidence type="ECO:0000256" key="1">
    <source>
        <dbReference type="SAM" id="Phobius"/>
    </source>
</evidence>
<feature type="transmembrane region" description="Helical" evidence="1">
    <location>
        <begin position="282"/>
        <end position="301"/>
    </location>
</feature>
<feature type="transmembrane region" description="Helical" evidence="1">
    <location>
        <begin position="241"/>
        <end position="261"/>
    </location>
</feature>
<dbReference type="InterPro" id="IPR050879">
    <property type="entry name" value="Acyltransferase_3"/>
</dbReference>
<dbReference type="Proteomes" id="UP000036681">
    <property type="component" value="Unplaced"/>
</dbReference>
<dbReference type="GO" id="GO:0016020">
    <property type="term" value="C:membrane"/>
    <property type="evidence" value="ECO:0007669"/>
    <property type="project" value="TreeGrafter"/>
</dbReference>
<sequence length="399" mass="44996">MTRLESAAALAACVMRARNPLKLCFTVIDYLMLAEFLSPLMIDQCKLPPNLSMQLTISRLATKKWHAHDGFESKGIGRHSTTMNGGRLSGDVAGSLLISKELEMNLQQARCAIRLRVDGVDGAFALISALTTYLVGMTSPRHFSDFKEPYDVALSSNYPSSSPRLTLARVVANNYTIANLKSPNKASSNPHVERGWRNMLSASDRRIDGKNGKRDDIQCLRGVAIIYVLLFHLFPSVFRKGFLGVDIFLVISGYLITMILSRNTPISLADTGTFFSKRIRRIFPAYYLMIFAVLVVGRIYLISYDQHLLAVDSGWSLAFLSNVHKYLQQKDYFAEVSEFCHSTRCSVHRITATAYTYLQQHRRKIENHNLTLKEICLLCSQAGGRYYEEKFHIPFLAIT</sequence>
<keyword evidence="1" id="KW-0812">Transmembrane</keyword>
<protein>
    <submittedName>
        <fullName evidence="4">Acyltransferase 3 domain-containing protein</fullName>
    </submittedName>
</protein>